<dbReference type="InterPro" id="IPR013974">
    <property type="entry name" value="SAF"/>
</dbReference>
<dbReference type="Pfam" id="PF16976">
    <property type="entry name" value="RcpC"/>
    <property type="match status" value="1"/>
</dbReference>
<dbReference type="Pfam" id="PF08666">
    <property type="entry name" value="SAF"/>
    <property type="match status" value="1"/>
</dbReference>
<dbReference type="eggNOG" id="COG3745">
    <property type="taxonomic scope" value="Bacteria"/>
</dbReference>
<protein>
    <submittedName>
        <fullName evidence="3">Uncharacterized protein</fullName>
    </submittedName>
</protein>
<dbReference type="AlphaFoldDB" id="A0A086Y178"/>
<name>A0A086Y178_9RHOB</name>
<evidence type="ECO:0000313" key="3">
    <source>
        <dbReference type="EMBL" id="KFI28028.1"/>
    </source>
</evidence>
<organism evidence="3 4">
    <name type="scientific">Paenirhodobacter enshiensis</name>
    <dbReference type="NCBI Taxonomy" id="1105367"/>
    <lineage>
        <taxon>Bacteria</taxon>
        <taxon>Pseudomonadati</taxon>
        <taxon>Pseudomonadota</taxon>
        <taxon>Alphaproteobacteria</taxon>
        <taxon>Rhodobacterales</taxon>
        <taxon>Rhodobacter group</taxon>
        <taxon>Paenirhodobacter</taxon>
    </lineage>
</organism>
<dbReference type="InterPro" id="IPR017592">
    <property type="entry name" value="Pilus_assmbl_Flp-typ_CpaB"/>
</dbReference>
<feature type="domain" description="Flp pilus assembly protein RcpC/CpaB" evidence="2">
    <location>
        <begin position="133"/>
        <end position="234"/>
    </location>
</feature>
<dbReference type="EMBL" id="JFZB01000007">
    <property type="protein sequence ID" value="KFI28028.1"/>
    <property type="molecule type" value="Genomic_DNA"/>
</dbReference>
<dbReference type="OrthoDB" id="163768at2"/>
<dbReference type="InterPro" id="IPR031571">
    <property type="entry name" value="RcpC_dom"/>
</dbReference>
<dbReference type="CDD" id="cd11614">
    <property type="entry name" value="SAF_CpaB_FlgA_like"/>
    <property type="match status" value="1"/>
</dbReference>
<dbReference type="RefSeq" id="WP_036636053.1">
    <property type="nucleotide sequence ID" value="NZ_CAXYYU010000009.1"/>
</dbReference>
<evidence type="ECO:0000259" key="2">
    <source>
        <dbReference type="Pfam" id="PF16976"/>
    </source>
</evidence>
<comment type="caution">
    <text evidence="3">The sequence shown here is derived from an EMBL/GenBank/DDBJ whole genome shotgun (WGS) entry which is preliminary data.</text>
</comment>
<evidence type="ECO:0000313" key="4">
    <source>
        <dbReference type="Proteomes" id="UP000028824"/>
    </source>
</evidence>
<sequence length="288" mass="30779">MKLIVALVLVAGLALGGLAIRMAQSQIGQYQSDRDALLERVKQMPRLVDIVVAKHDLKYGQRFDKSDLVVTQMQADHIPAGAFSLISAPDKSADSKRAVFADTENRPRAAMRAYLANEPILASKITPPGMDAGIAAILAPNMRAFTMTVDVQSSISGFLRPGSTVDVYWSGTINNTLVSKLIYPNLRLIAVDQSVDSDRPEITVAARTITAEVSPEDVAALTLAQSSGKLTLALVGSGDTTDVGAIEVNRDQALGITPEAIAPQQKTCTIRTRKGTDVVETQIPCPQQ</sequence>
<accession>A0A086Y178</accession>
<keyword evidence="4" id="KW-1185">Reference proteome</keyword>
<evidence type="ECO:0000259" key="1">
    <source>
        <dbReference type="Pfam" id="PF08666"/>
    </source>
</evidence>
<reference evidence="3 4" key="1">
    <citation type="submission" date="2014-03" db="EMBL/GenBank/DDBJ databases">
        <title>Genome of Paenirhodobacter enshiensis DW2-9.</title>
        <authorList>
            <person name="Wang D."/>
            <person name="Wang G."/>
        </authorList>
    </citation>
    <scope>NUCLEOTIDE SEQUENCE [LARGE SCALE GENOMIC DNA]</scope>
    <source>
        <strain evidence="3 4">DW2-9</strain>
    </source>
</reference>
<dbReference type="STRING" id="1105367.CG50_14005"/>
<feature type="domain" description="SAF" evidence="1">
    <location>
        <begin position="50"/>
        <end position="84"/>
    </location>
</feature>
<gene>
    <name evidence="3" type="ORF">CG50_14005</name>
</gene>
<proteinExistence type="predicted"/>
<dbReference type="NCBIfam" id="TIGR03177">
    <property type="entry name" value="pilus_cpaB"/>
    <property type="match status" value="1"/>
</dbReference>
<dbReference type="Proteomes" id="UP000028824">
    <property type="component" value="Unassembled WGS sequence"/>
</dbReference>